<reference evidence="1 2" key="1">
    <citation type="submission" date="2016-11" db="EMBL/GenBank/DDBJ databases">
        <authorList>
            <person name="Varghese N."/>
            <person name="Submissions S."/>
        </authorList>
    </citation>
    <scope>NUCLEOTIDE SEQUENCE [LARGE SCALE GENOMIC DNA]</scope>
    <source>
        <strain evidence="1 2">DSM 28249</strain>
    </source>
</reference>
<protein>
    <recommendedName>
        <fullName evidence="3">ParB-like nuclease domain-containing protein</fullName>
    </recommendedName>
</protein>
<dbReference type="InterPro" id="IPR036086">
    <property type="entry name" value="ParB/Sulfiredoxin_sf"/>
</dbReference>
<dbReference type="Proteomes" id="UP000322545">
    <property type="component" value="Unassembled WGS sequence"/>
</dbReference>
<evidence type="ECO:0000313" key="1">
    <source>
        <dbReference type="EMBL" id="SHL35543.1"/>
    </source>
</evidence>
<dbReference type="RefSeq" id="WP_149777828.1">
    <property type="nucleotide sequence ID" value="NZ_FRCB01000001.1"/>
</dbReference>
<dbReference type="CDD" id="cd16400">
    <property type="entry name" value="ParB_Srx_like_nuclease"/>
    <property type="match status" value="1"/>
</dbReference>
<evidence type="ECO:0008006" key="3">
    <source>
        <dbReference type="Google" id="ProtNLM"/>
    </source>
</evidence>
<dbReference type="EMBL" id="FRCB01000001">
    <property type="protein sequence ID" value="SHL35543.1"/>
    <property type="molecule type" value="Genomic_DNA"/>
</dbReference>
<organism evidence="1 2">
    <name type="scientific">Roseovarius litoreus</name>
    <dbReference type="NCBI Taxonomy" id="1155722"/>
    <lineage>
        <taxon>Bacteria</taxon>
        <taxon>Pseudomonadati</taxon>
        <taxon>Pseudomonadota</taxon>
        <taxon>Alphaproteobacteria</taxon>
        <taxon>Rhodobacterales</taxon>
        <taxon>Roseobacteraceae</taxon>
        <taxon>Roseovarius</taxon>
    </lineage>
</organism>
<dbReference type="Gene3D" id="3.90.1530.10">
    <property type="entry name" value="Conserved hypothetical protein from pyrococcus furiosus pfu- 392566-001, ParB domain"/>
    <property type="match status" value="1"/>
</dbReference>
<name>A0A1M6ZYY8_9RHOB</name>
<proteinExistence type="predicted"/>
<evidence type="ECO:0000313" key="2">
    <source>
        <dbReference type="Proteomes" id="UP000322545"/>
    </source>
</evidence>
<dbReference type="AlphaFoldDB" id="A0A1M6ZYY8"/>
<accession>A0A1M6ZYY8</accession>
<keyword evidence="2" id="KW-1185">Reference proteome</keyword>
<sequence length="128" mass="14794">MDVSFFPVAELKHIEGFSQKRVDWLTQKILDEGVWTKPLALDDEHGLVLDGQHRMEAALALNLKRVPVVRFIYADVPLRSLRPNNHTFTWETVVDRALSGDIYPYKTVKHDFSDPLPQININLEDLRT</sequence>
<dbReference type="SUPFAM" id="SSF110849">
    <property type="entry name" value="ParB/Sulfiredoxin"/>
    <property type="match status" value="1"/>
</dbReference>
<gene>
    <name evidence="1" type="ORF">SAMN05443432_101231</name>
</gene>